<name>A0A1V0UUL8_9BACL</name>
<organism evidence="1 2">
    <name type="scientific">Paenibacillus larvae subsp. pulvifaciens</name>
    <dbReference type="NCBI Taxonomy" id="1477"/>
    <lineage>
        <taxon>Bacteria</taxon>
        <taxon>Bacillati</taxon>
        <taxon>Bacillota</taxon>
        <taxon>Bacilli</taxon>
        <taxon>Bacillales</taxon>
        <taxon>Paenibacillaceae</taxon>
        <taxon>Paenibacillus</taxon>
    </lineage>
</organism>
<dbReference type="AlphaFoldDB" id="A0A1V0UUL8"/>
<proteinExistence type="predicted"/>
<reference evidence="1 2" key="1">
    <citation type="submission" date="2017-03" db="EMBL/GenBank/DDBJ databases">
        <title>Paenibacillus larvae genome sequencing.</title>
        <authorList>
            <person name="Dingman D.W."/>
        </authorList>
    </citation>
    <scope>NUCLEOTIDE SEQUENCE [LARGE SCALE GENOMIC DNA]</scope>
    <source>
        <strain evidence="1 2">SAG 10367</strain>
    </source>
</reference>
<protein>
    <submittedName>
        <fullName evidence="1">Uncharacterized protein</fullName>
    </submittedName>
</protein>
<evidence type="ECO:0000313" key="2">
    <source>
        <dbReference type="Proteomes" id="UP000192727"/>
    </source>
</evidence>
<accession>A0A1V0UUL8</accession>
<evidence type="ECO:0000313" key="1">
    <source>
        <dbReference type="EMBL" id="ARF68923.1"/>
    </source>
</evidence>
<gene>
    <name evidence="1" type="ORF">B7C51_15645</name>
</gene>
<dbReference type="RefSeq" id="WP_083040730.1">
    <property type="nucleotide sequence ID" value="NZ_CP020557.1"/>
</dbReference>
<dbReference type="Proteomes" id="UP000192727">
    <property type="component" value="Chromosome"/>
</dbReference>
<sequence length="129" mass="15472">MQNFSSWYEERKAAFEVENQIIQDKLAQGVNGIEWLVLQTKLTSTKMDGLKNWLEFVDEVENFDFECVMVDALAMDADAFYEKYELNWWISVDEAITYLSILKLRDYDHYFKFLQKYEHSKELKKEATQ</sequence>
<dbReference type="EMBL" id="CP020557">
    <property type="protein sequence ID" value="ARF68923.1"/>
    <property type="molecule type" value="Genomic_DNA"/>
</dbReference>